<dbReference type="InterPro" id="IPR046347">
    <property type="entry name" value="bZIP_sf"/>
</dbReference>
<dbReference type="OrthoDB" id="75885at2759"/>
<gene>
    <name evidence="3" type="ORF">THRCLA_03233</name>
</gene>
<keyword evidence="1" id="KW-0175">Coiled coil</keyword>
<feature type="compositionally biased region" description="Basic residues" evidence="2">
    <location>
        <begin position="17"/>
        <end position="28"/>
    </location>
</feature>
<evidence type="ECO:0000256" key="2">
    <source>
        <dbReference type="SAM" id="MobiDB-lite"/>
    </source>
</evidence>
<dbReference type="CDD" id="cd14686">
    <property type="entry name" value="bZIP"/>
    <property type="match status" value="1"/>
</dbReference>
<sequence>MVQVNRDEQLDPEELQHRRRLQGRKSQKTFRERQKQEHKRIISTVQSLQSAIAQLEEKKAILARQAPLDLVLDVIPDFDGGLATKTVRQYIVLFKQGYNSSKIKMSAKQKSFLQNVANSDVQYNYGIGIDYILESWQRYTSSFVSVSLDIPDCVLIKTDAGAVVKGVVRSHLKISAKSLTTFFPNCPQHLKQKLNGQILTILSTMHWYFDENDRLVKLTGSANFACGLLDILHNIDDVANVLTGSILSSKVVPQPSKKMNLDYIT</sequence>
<name>A0A1W0A2Y3_9STRA</name>
<comment type="caution">
    <text evidence="3">The sequence shown here is derived from an EMBL/GenBank/DDBJ whole genome shotgun (WGS) entry which is preliminary data.</text>
</comment>
<protein>
    <recommendedName>
        <fullName evidence="5">BZIP domain-containing protein</fullName>
    </recommendedName>
</protein>
<reference evidence="3 4" key="1">
    <citation type="journal article" date="2014" name="Genome Biol. Evol.">
        <title>The secreted proteins of Achlya hypogyna and Thraustotheca clavata identify the ancestral oomycete secretome and reveal gene acquisitions by horizontal gene transfer.</title>
        <authorList>
            <person name="Misner I."/>
            <person name="Blouin N."/>
            <person name="Leonard G."/>
            <person name="Richards T.A."/>
            <person name="Lane C.E."/>
        </authorList>
    </citation>
    <scope>NUCLEOTIDE SEQUENCE [LARGE SCALE GENOMIC DNA]</scope>
    <source>
        <strain evidence="3 4">ATCC 34112</strain>
    </source>
</reference>
<dbReference type="GO" id="GO:0003700">
    <property type="term" value="F:DNA-binding transcription factor activity"/>
    <property type="evidence" value="ECO:0007669"/>
    <property type="project" value="InterPro"/>
</dbReference>
<dbReference type="STRING" id="74557.A0A1W0A2Y3"/>
<accession>A0A1W0A2Y3</accession>
<feature type="coiled-coil region" evidence="1">
    <location>
        <begin position="38"/>
        <end position="65"/>
    </location>
</feature>
<dbReference type="SUPFAM" id="SSF57959">
    <property type="entry name" value="Leucine zipper domain"/>
    <property type="match status" value="1"/>
</dbReference>
<keyword evidence="4" id="KW-1185">Reference proteome</keyword>
<evidence type="ECO:0000256" key="1">
    <source>
        <dbReference type="SAM" id="Coils"/>
    </source>
</evidence>
<dbReference type="EMBL" id="JNBS01000599">
    <property type="protein sequence ID" value="OQS04541.1"/>
    <property type="molecule type" value="Genomic_DNA"/>
</dbReference>
<evidence type="ECO:0000313" key="4">
    <source>
        <dbReference type="Proteomes" id="UP000243217"/>
    </source>
</evidence>
<proteinExistence type="predicted"/>
<evidence type="ECO:0000313" key="3">
    <source>
        <dbReference type="EMBL" id="OQS04541.1"/>
    </source>
</evidence>
<feature type="region of interest" description="Disordered" evidence="2">
    <location>
        <begin position="1"/>
        <end position="35"/>
    </location>
</feature>
<dbReference type="Proteomes" id="UP000243217">
    <property type="component" value="Unassembled WGS sequence"/>
</dbReference>
<dbReference type="AlphaFoldDB" id="A0A1W0A2Y3"/>
<organism evidence="3 4">
    <name type="scientific">Thraustotheca clavata</name>
    <dbReference type="NCBI Taxonomy" id="74557"/>
    <lineage>
        <taxon>Eukaryota</taxon>
        <taxon>Sar</taxon>
        <taxon>Stramenopiles</taxon>
        <taxon>Oomycota</taxon>
        <taxon>Saprolegniomycetes</taxon>
        <taxon>Saprolegniales</taxon>
        <taxon>Achlyaceae</taxon>
        <taxon>Thraustotheca</taxon>
    </lineage>
</organism>
<evidence type="ECO:0008006" key="5">
    <source>
        <dbReference type="Google" id="ProtNLM"/>
    </source>
</evidence>